<keyword evidence="7" id="KW-0614">Plasmid</keyword>
<dbReference type="InterPro" id="IPR041147">
    <property type="entry name" value="GH38_C"/>
</dbReference>
<dbReference type="InterPro" id="IPR011013">
    <property type="entry name" value="Gal_mutarotase_sf_dom"/>
</dbReference>
<protein>
    <submittedName>
        <fullName evidence="7">Alpha-mannosidase</fullName>
    </submittedName>
</protein>
<name>A0ABN6LH54_9BACT</name>
<evidence type="ECO:0000259" key="6">
    <source>
        <dbReference type="SMART" id="SM00872"/>
    </source>
</evidence>
<feature type="chain" id="PRO_5047081199" evidence="5">
    <location>
        <begin position="20"/>
        <end position="1129"/>
    </location>
</feature>
<dbReference type="Gene3D" id="2.60.40.2220">
    <property type="match status" value="1"/>
</dbReference>
<dbReference type="SUPFAM" id="SSF74650">
    <property type="entry name" value="Galactose mutarotase-like"/>
    <property type="match status" value="1"/>
</dbReference>
<evidence type="ECO:0000256" key="5">
    <source>
        <dbReference type="SAM" id="SignalP"/>
    </source>
</evidence>
<keyword evidence="5" id="KW-0732">Signal</keyword>
<dbReference type="InterPro" id="IPR011330">
    <property type="entry name" value="Glyco_hydro/deAcase_b/a-brl"/>
</dbReference>
<evidence type="ECO:0000256" key="1">
    <source>
        <dbReference type="ARBA" id="ARBA00009792"/>
    </source>
</evidence>
<dbReference type="InterPro" id="IPR015341">
    <property type="entry name" value="Glyco_hydro_38_cen"/>
</dbReference>
<dbReference type="Gene3D" id="1.20.1270.50">
    <property type="entry name" value="Glycoside hydrolase family 38, central domain"/>
    <property type="match status" value="1"/>
</dbReference>
<evidence type="ECO:0000256" key="4">
    <source>
        <dbReference type="ARBA" id="ARBA00023295"/>
    </source>
</evidence>
<dbReference type="SUPFAM" id="SSF88713">
    <property type="entry name" value="Glycoside hydrolase/deacetylase"/>
    <property type="match status" value="1"/>
</dbReference>
<dbReference type="PANTHER" id="PTHR46017:SF1">
    <property type="entry name" value="ALPHA-MANNOSIDASE 2C1"/>
    <property type="match status" value="1"/>
</dbReference>
<dbReference type="Pfam" id="PF09261">
    <property type="entry name" value="Alpha-mann_mid"/>
    <property type="match status" value="1"/>
</dbReference>
<dbReference type="Pfam" id="PF07748">
    <property type="entry name" value="Glyco_hydro_38C"/>
    <property type="match status" value="1"/>
</dbReference>
<geneLocation type="plasmid" evidence="7 8">
    <name>pPP1</name>
</geneLocation>
<organism evidence="7 8">
    <name type="scientific">Persicobacter psychrovividus</name>
    <dbReference type="NCBI Taxonomy" id="387638"/>
    <lineage>
        <taxon>Bacteria</taxon>
        <taxon>Pseudomonadati</taxon>
        <taxon>Bacteroidota</taxon>
        <taxon>Cytophagia</taxon>
        <taxon>Cytophagales</taxon>
        <taxon>Persicobacteraceae</taxon>
        <taxon>Persicobacter</taxon>
    </lineage>
</organism>
<gene>
    <name evidence="7" type="ORF">PEPS_31370</name>
</gene>
<proteinExistence type="inferred from homology"/>
<reference evidence="7 8" key="1">
    <citation type="submission" date="2021-12" db="EMBL/GenBank/DDBJ databases">
        <title>Genome sequencing of bacteria with rrn-lacking chromosome and rrn-plasmid.</title>
        <authorList>
            <person name="Anda M."/>
            <person name="Iwasaki W."/>
        </authorList>
    </citation>
    <scope>NUCLEOTIDE SEQUENCE [LARGE SCALE GENOMIC DNA]</scope>
    <source>
        <strain evidence="7 8">NBRC 101262</strain>
        <plasmid evidence="7 8">pPP1</plasmid>
    </source>
</reference>
<dbReference type="Proteomes" id="UP001354989">
    <property type="component" value="Plasmid pPP1"/>
</dbReference>
<evidence type="ECO:0000313" key="7">
    <source>
        <dbReference type="EMBL" id="BDD00857.1"/>
    </source>
</evidence>
<dbReference type="SUPFAM" id="SSF88688">
    <property type="entry name" value="Families 57/38 glycoside transferase middle domain"/>
    <property type="match status" value="1"/>
</dbReference>
<dbReference type="InterPro" id="IPR011682">
    <property type="entry name" value="Glyco_hydro_38_C"/>
</dbReference>
<evidence type="ECO:0000256" key="3">
    <source>
        <dbReference type="ARBA" id="ARBA00022801"/>
    </source>
</evidence>
<dbReference type="SMART" id="SM00872">
    <property type="entry name" value="Alpha-mann_mid"/>
    <property type="match status" value="1"/>
</dbReference>
<feature type="domain" description="Glycoside hydrolase family 38 central" evidence="6">
    <location>
        <begin position="585"/>
        <end position="657"/>
    </location>
</feature>
<dbReference type="RefSeq" id="WP_338398111.1">
    <property type="nucleotide sequence ID" value="NZ_AP025293.1"/>
</dbReference>
<evidence type="ECO:0000313" key="8">
    <source>
        <dbReference type="Proteomes" id="UP001354989"/>
    </source>
</evidence>
<dbReference type="Pfam" id="PF01074">
    <property type="entry name" value="Glyco_hydro_38N"/>
    <property type="match status" value="1"/>
</dbReference>
<keyword evidence="2" id="KW-0479">Metal-binding</keyword>
<dbReference type="InterPro" id="IPR000602">
    <property type="entry name" value="Glyco_hydro_38_N"/>
</dbReference>
<keyword evidence="8" id="KW-1185">Reference proteome</keyword>
<dbReference type="Gene3D" id="2.70.98.30">
    <property type="entry name" value="Golgi alpha-mannosidase II, domain 4"/>
    <property type="match status" value="1"/>
</dbReference>
<dbReference type="Pfam" id="PF17677">
    <property type="entry name" value="Glyco_hydro38C2"/>
    <property type="match status" value="1"/>
</dbReference>
<comment type="similarity">
    <text evidence="1">Belongs to the glycosyl hydrolase 38 family.</text>
</comment>
<dbReference type="InterPro" id="IPR027291">
    <property type="entry name" value="Glyco_hydro_38_N_sf"/>
</dbReference>
<keyword evidence="3" id="KW-0378">Hydrolase</keyword>
<dbReference type="InterPro" id="IPR028995">
    <property type="entry name" value="Glyco_hydro_57/38_cen_sf"/>
</dbReference>
<dbReference type="EMBL" id="AP025293">
    <property type="protein sequence ID" value="BDD00857.1"/>
    <property type="molecule type" value="Genomic_DNA"/>
</dbReference>
<keyword evidence="4" id="KW-0326">Glycosidase</keyword>
<sequence length="1129" mass="128797">MKKTISTLLLCFLSCWAIAQAPHHQRVQVPAKTLDYINRAADGDHLALEGGHLALDGHVMPYPFFQSHEVLYLYRLSQLRHQTIWKADSVIFDEDWKAGNEKNNGSATARTIAPSELVGGRHTTNTYWFQLPELPESKTGFERFFCLRPVELTLIGWPETTIYVNGESRAALPRQHFYWSLNQILDQQGPQQICMKSFGVYDMPRGYKEISVVERNPELDELYWYTRVLIEAVSIMYPEEKGYQEMRDLADHIMAAIDLDLAGTVGFNKKVTESLKTIKASFEKIEKMADHQSTLYMLVHGHLDSAWRWTLGHTDDKIERLVLNNLYLMDRYPEYKYVFTTPYHYERLKEFHPHLYERVLEKIQQGQWIAKGSTYVETDMNMPGGESIVRQFLYGLDYYKHALKTKEFALFLPDTFGYPPYLPQIANSFGLDHLVAMRVNVPQLDHTIFNFKGIDGSKILVNGLSTPAWEYPFVDAIHGHHIQNPDSYTTYNAPDPGPRRARGTWERFKDQDITDKQLMLIGWGDGGGGGTEDQLELMRLGKSLPSFPKIEWTNMNDYIDLQLAKKDEFPTYDRRLLDRPFIQRTFLMANGIKMNNRAAEQRLREAEALGTWATQYGYEYPAEALKATWKKLLVMHFHDIITGMAVPEVLMEANVTIQEVEAAARKHRDAALTVIKANIQAEEDGLLLFNPSAVNKKGLVKLNAPKVAGKFHLVDEDFQELPFEKDQKQLLVAIDDFAPMSFKKIYVRKGKSTLKSAPLTAKNRTLENELVKVSFNEQGEIISYFDKQAQRELVPAGKVQNRLLEVVHPGTTMAKVKNDGSITDPKQVAQTITAKAKFSQYKQNSLMASLTIERQVAASSIKQRVVLHKDDKQLTFETDMDWNEEQHLEVDFPMDFATKVANHGIQWGSMEVTRSSYADYDTLEKPTCAHQWADISDEGYGMAVLDNTRYGYNVKEGGIRLVLSYGQHKHGYSELKNVAWGKKESGEYGGEKFKYALLPHEGNHISGRVIQKAKQFNTEIITESLNKQNGTANESFLTGMPENIMLQTIKKAENGEDWIVRLYETEQKHTSCKLVIEGQATAKVFSANMNEGIGEPITVNDSAIGLSFRPFEIKTLIIKPSQKQLVQGK</sequence>
<evidence type="ECO:0000256" key="2">
    <source>
        <dbReference type="ARBA" id="ARBA00022723"/>
    </source>
</evidence>
<dbReference type="Gene3D" id="3.20.110.10">
    <property type="entry name" value="Glycoside hydrolase 38, N terminal domain"/>
    <property type="match status" value="1"/>
</dbReference>
<feature type="signal peptide" evidence="5">
    <location>
        <begin position="1"/>
        <end position="19"/>
    </location>
</feature>
<accession>A0ABN6LH54</accession>
<dbReference type="InterPro" id="IPR037094">
    <property type="entry name" value="Glyco_hydro_38_cen_sf"/>
</dbReference>
<dbReference type="PANTHER" id="PTHR46017">
    <property type="entry name" value="ALPHA-MANNOSIDASE 2C1"/>
    <property type="match status" value="1"/>
</dbReference>